<dbReference type="Pfam" id="PF01235">
    <property type="entry name" value="Na_Ala_symp"/>
    <property type="match status" value="1"/>
</dbReference>
<dbReference type="PANTHER" id="PTHR30330:SF3">
    <property type="entry name" value="TRANSCRIPTIONAL REGULATOR, LRP FAMILY"/>
    <property type="match status" value="1"/>
</dbReference>
<dbReference type="Gene3D" id="1.20.1740.10">
    <property type="entry name" value="Amino acid/polyamine transporter I"/>
    <property type="match status" value="1"/>
</dbReference>
<keyword evidence="6 8" id="KW-1133">Transmembrane helix</keyword>
<evidence type="ECO:0000256" key="2">
    <source>
        <dbReference type="ARBA" id="ARBA00009261"/>
    </source>
</evidence>
<evidence type="ECO:0000256" key="7">
    <source>
        <dbReference type="ARBA" id="ARBA00023136"/>
    </source>
</evidence>
<feature type="transmembrane region" description="Helical" evidence="8">
    <location>
        <begin position="149"/>
        <end position="168"/>
    </location>
</feature>
<evidence type="ECO:0000256" key="3">
    <source>
        <dbReference type="ARBA" id="ARBA00022448"/>
    </source>
</evidence>
<keyword evidence="10" id="KW-1185">Reference proteome</keyword>
<evidence type="ECO:0000256" key="1">
    <source>
        <dbReference type="ARBA" id="ARBA00004651"/>
    </source>
</evidence>
<dbReference type="PROSITE" id="PS00873">
    <property type="entry name" value="NA_ALANINE_SYMP"/>
    <property type="match status" value="1"/>
</dbReference>
<feature type="transmembrane region" description="Helical" evidence="8">
    <location>
        <begin position="362"/>
        <end position="381"/>
    </location>
</feature>
<keyword evidence="8" id="KW-0769">Symport</keyword>
<reference evidence="10" key="1">
    <citation type="submission" date="2023-07" db="EMBL/GenBank/DDBJ databases">
        <authorList>
            <person name="Yue Y."/>
        </authorList>
    </citation>
    <scope>NUCLEOTIDE SEQUENCE [LARGE SCALE GENOMIC DNA]</scope>
    <source>
        <strain evidence="10">D23</strain>
    </source>
</reference>
<comment type="caution">
    <text evidence="9">The sequence shown here is derived from an EMBL/GenBank/DDBJ whole genome shotgun (WGS) entry which is preliminary data.</text>
</comment>
<dbReference type="PRINTS" id="PR00175">
    <property type="entry name" value="NAALASMPORT"/>
</dbReference>
<evidence type="ECO:0000256" key="6">
    <source>
        <dbReference type="ARBA" id="ARBA00022989"/>
    </source>
</evidence>
<dbReference type="InterPro" id="IPR001463">
    <property type="entry name" value="Na/Ala_symport"/>
</dbReference>
<dbReference type="EMBL" id="JAIUJR010000009">
    <property type="protein sequence ID" value="MCA0133456.1"/>
    <property type="molecule type" value="Genomic_DNA"/>
</dbReference>
<evidence type="ECO:0000256" key="8">
    <source>
        <dbReference type="RuleBase" id="RU363064"/>
    </source>
</evidence>
<feature type="transmembrane region" description="Helical" evidence="8">
    <location>
        <begin position="188"/>
        <end position="208"/>
    </location>
</feature>
<gene>
    <name evidence="9" type="ORF">LBU54_12745</name>
</gene>
<evidence type="ECO:0000313" key="9">
    <source>
        <dbReference type="EMBL" id="MCA0133456.1"/>
    </source>
</evidence>
<name>A0ABS7XTU7_9FLAO</name>
<protein>
    <submittedName>
        <fullName evidence="9">Alanine:cation symporter family protein</fullName>
    </submittedName>
</protein>
<feature type="transmembrane region" description="Helical" evidence="8">
    <location>
        <begin position="425"/>
        <end position="445"/>
    </location>
</feature>
<accession>A0ABS7XTU7</accession>
<organism evidence="9 10">
    <name type="scientific">Winogradskyella alexanderae</name>
    <dbReference type="NCBI Taxonomy" id="2877123"/>
    <lineage>
        <taxon>Bacteria</taxon>
        <taxon>Pseudomonadati</taxon>
        <taxon>Bacteroidota</taxon>
        <taxon>Flavobacteriia</taxon>
        <taxon>Flavobacteriales</taxon>
        <taxon>Flavobacteriaceae</taxon>
        <taxon>Winogradskyella</taxon>
    </lineage>
</organism>
<proteinExistence type="inferred from homology"/>
<feature type="transmembrane region" description="Helical" evidence="8">
    <location>
        <begin position="220"/>
        <end position="240"/>
    </location>
</feature>
<feature type="transmembrane region" description="Helical" evidence="8">
    <location>
        <begin position="14"/>
        <end position="33"/>
    </location>
</feature>
<comment type="similarity">
    <text evidence="2 8">Belongs to the alanine or glycine:cation symporter (AGCS) (TC 2.A.25) family.</text>
</comment>
<feature type="transmembrane region" description="Helical" evidence="8">
    <location>
        <begin position="401"/>
        <end position="419"/>
    </location>
</feature>
<evidence type="ECO:0000256" key="5">
    <source>
        <dbReference type="ARBA" id="ARBA00022692"/>
    </source>
</evidence>
<evidence type="ECO:0000313" key="10">
    <source>
        <dbReference type="Proteomes" id="UP001198901"/>
    </source>
</evidence>
<dbReference type="RefSeq" id="WP_224530430.1">
    <property type="nucleotide sequence ID" value="NZ_JAIUJR010000009.1"/>
</dbReference>
<keyword evidence="5 8" id="KW-0812">Transmembrane</keyword>
<dbReference type="PANTHER" id="PTHR30330">
    <property type="entry name" value="AGSS FAMILY TRANSPORTER, SODIUM-ALANINE"/>
    <property type="match status" value="1"/>
</dbReference>
<sequence>MKTLNYIFEQFSSLAWGLPLLILLVGGGLYLLVRSKFLPFRYVGHAVSVLQGKYDDPNDPGQISHFQALTTALSSTIGMGNIAGVALAISVGGPGAMFWMWVSAIVGMSTKYFTSTLAILYRGKDSEGVVQGGPMYFIMEGLGKHWKPLAVMFSFFGMLGALPVVNVNQLKQAINDIILIPNGVEVSLQSNLVIAFVLVVFTSLVILGGLKRISTMASRLVPSMVLLYFILVMIILAINYTEVPKFLALIVTDAFNADYYPKDESFLGGVLGALILHGIKRGAFSNEAGLGTAPLAHGAAKTDEPVREGLVAMLGPAIDTLVVCTLTALAILVTGVWETTSDNGVSLTANAFQNAMPGYGQYLLMLCVFFFSVSSLFSYAYYGGKCLSFLFGAENKHYYNYLYIASIVLASITEFEAMINFIDGVFALMAIPTMLSTILLAPKVLEASKSYFSRLKTSKNN</sequence>
<keyword evidence="3 8" id="KW-0813">Transport</keyword>
<comment type="subcellular location">
    <subcellularLocation>
        <location evidence="1 8">Cell membrane</location>
        <topology evidence="1 8">Multi-pass membrane protein</topology>
    </subcellularLocation>
</comment>
<evidence type="ECO:0000256" key="4">
    <source>
        <dbReference type="ARBA" id="ARBA00022475"/>
    </source>
</evidence>
<keyword evidence="7 8" id="KW-0472">Membrane</keyword>
<dbReference type="NCBIfam" id="TIGR00835">
    <property type="entry name" value="agcS"/>
    <property type="match status" value="1"/>
</dbReference>
<keyword evidence="4 8" id="KW-1003">Cell membrane</keyword>
<dbReference type="Proteomes" id="UP001198901">
    <property type="component" value="Unassembled WGS sequence"/>
</dbReference>
<feature type="transmembrane region" description="Helical" evidence="8">
    <location>
        <begin position="72"/>
        <end position="92"/>
    </location>
</feature>